<protein>
    <recommendedName>
        <fullName evidence="3">Pentatricopeptide repeat-containing protein</fullName>
    </recommendedName>
</protein>
<reference evidence="1 2" key="1">
    <citation type="submission" date="2020-09" db="EMBL/GenBank/DDBJ databases">
        <title>De no assembly of potato wild relative species, Solanum commersonii.</title>
        <authorList>
            <person name="Cho K."/>
        </authorList>
    </citation>
    <scope>NUCLEOTIDE SEQUENCE [LARGE SCALE GENOMIC DNA]</scope>
    <source>
        <strain evidence="1">LZ3.2</strain>
        <tissue evidence="1">Leaf</tissue>
    </source>
</reference>
<dbReference type="AlphaFoldDB" id="A0A9J5YX25"/>
<evidence type="ECO:0008006" key="3">
    <source>
        <dbReference type="Google" id="ProtNLM"/>
    </source>
</evidence>
<name>A0A9J5YX25_SOLCO</name>
<gene>
    <name evidence="1" type="ORF">H5410_025128</name>
</gene>
<dbReference type="Proteomes" id="UP000824120">
    <property type="component" value="Chromosome 5"/>
</dbReference>
<evidence type="ECO:0000313" key="2">
    <source>
        <dbReference type="Proteomes" id="UP000824120"/>
    </source>
</evidence>
<proteinExistence type="predicted"/>
<dbReference type="InterPro" id="IPR011990">
    <property type="entry name" value="TPR-like_helical_dom_sf"/>
</dbReference>
<keyword evidence="2" id="KW-1185">Reference proteome</keyword>
<comment type="caution">
    <text evidence="1">The sequence shown here is derived from an EMBL/GenBank/DDBJ whole genome shotgun (WGS) entry which is preliminary data.</text>
</comment>
<organism evidence="1 2">
    <name type="scientific">Solanum commersonii</name>
    <name type="common">Commerson's wild potato</name>
    <name type="synonym">Commerson's nightshade</name>
    <dbReference type="NCBI Taxonomy" id="4109"/>
    <lineage>
        <taxon>Eukaryota</taxon>
        <taxon>Viridiplantae</taxon>
        <taxon>Streptophyta</taxon>
        <taxon>Embryophyta</taxon>
        <taxon>Tracheophyta</taxon>
        <taxon>Spermatophyta</taxon>
        <taxon>Magnoliopsida</taxon>
        <taxon>eudicotyledons</taxon>
        <taxon>Gunneridae</taxon>
        <taxon>Pentapetalae</taxon>
        <taxon>asterids</taxon>
        <taxon>lamiids</taxon>
        <taxon>Solanales</taxon>
        <taxon>Solanaceae</taxon>
        <taxon>Solanoideae</taxon>
        <taxon>Solaneae</taxon>
        <taxon>Solanum</taxon>
    </lineage>
</organism>
<accession>A0A9J5YX25</accession>
<sequence>MLRLTLKSPLKSRLLSSLRHPKPSFSTANLAVDHPEPPPPTTTTTRAAVSRIFNFFLQNHCTKGSAKLLRGDPCFKILIFELNSSEIEDIVEKLSFENSESALEFFFLLRSDYGFNPSRVSHIAVAHVLAKKQRFRALKIHLQHLVQQEGFGSAHSICELLLIRFQKWDSNHVVWDVLVSAYSHCQMVDDALFVLQR</sequence>
<dbReference type="OrthoDB" id="1748646at2759"/>
<evidence type="ECO:0000313" key="1">
    <source>
        <dbReference type="EMBL" id="KAG5603636.1"/>
    </source>
</evidence>
<dbReference type="EMBL" id="JACXVP010000005">
    <property type="protein sequence ID" value="KAG5603636.1"/>
    <property type="molecule type" value="Genomic_DNA"/>
</dbReference>
<dbReference type="Gene3D" id="1.25.40.10">
    <property type="entry name" value="Tetratricopeptide repeat domain"/>
    <property type="match status" value="1"/>
</dbReference>